<dbReference type="Gene3D" id="3.30.559.10">
    <property type="entry name" value="Chloramphenicol acetyltransferase-like domain"/>
    <property type="match status" value="1"/>
</dbReference>
<dbReference type="GO" id="GO:0004092">
    <property type="term" value="F:carnitine O-acetyltransferase activity"/>
    <property type="evidence" value="ECO:0007669"/>
    <property type="project" value="UniProtKB-EC"/>
</dbReference>
<evidence type="ECO:0000256" key="2">
    <source>
        <dbReference type="ARBA" id="ARBA00022679"/>
    </source>
</evidence>
<dbReference type="PROSITE" id="PS00440">
    <property type="entry name" value="ACYLTRANSF_C_2"/>
    <property type="match status" value="1"/>
</dbReference>
<proteinExistence type="inferred from homology"/>
<dbReference type="Gene3D" id="3.30.559.70">
    <property type="entry name" value="Choline/Carnitine o-acyltransferase, domain 2"/>
    <property type="match status" value="1"/>
</dbReference>
<dbReference type="PANTHER" id="PTHR22589:SF29">
    <property type="entry name" value="MITOCHONDRIAL CARNITINE O-ACETYLTRANSFERASE-RELATED"/>
    <property type="match status" value="1"/>
</dbReference>
<keyword evidence="3 5" id="KW-0012">Acyltransferase</keyword>
<accession>A0A1Z5JHR8</accession>
<dbReference type="SUPFAM" id="SSF52777">
    <property type="entry name" value="CoA-dependent acyltransferases"/>
    <property type="match status" value="2"/>
</dbReference>
<sequence>MKVGNHTFESSDEGSWNGKPKDVRFAQVPETPLSVRSLLSCTGNSETGSLTYGSQHQLPRLPIPTLPETLHKLQNVVLKALLTEDEMQQVEQDIQDFQNGLGPALQEALIDYDEESAASGEIGSYVEEFWNESYLAYDASVVLNLNPYFVLEDGPDPKVAHDQLKRAASLCFAASKVASALRNETLEPDTIKGKPLCMDQFKVLFGASRQPSSNQNDDVHVYSDSCHVAVLCNNQFYYFPVLWPMSGNVAVDEGDILEILRAIERHAMETSPEEASKEALGVFTSLPRAQWAAARQGLIETSEANENALTLIDSALFVLVLDSYAPQTIHEAAANMLHGTNQLASGETAQIGTCLNRWYDKLQIIILADGTSGINFEHSSIDGHTALRFVSDVFAETVISFAESIVDVIHGRGRIQHVVDAIVDRAAVYADETNRPVLGVAPKKIIFQMTDQLRKRIYFAETALCDELSASDTYVLEFKDYGKSLIVGNKMSPDSFVQMSILLAYYKLYGKVVCMYEPVLTKAFYHGRTEAMRSATPLAKVFCEVWCNPESTKEQKLSALRAAVNEHSNLVKESAAGKGVDRHLYSLKCIAKRSGLAMPAFFESIGWKTLNHTVLSTSNCGNPSLRLFGFGPVVADGFGVGYIIKDQGLTYSVSSKHRQTQRYVRSLATTLKEIQILLRPLSIIQVHKKRTNLADITDSFKDGTRTLARQESSAISEYPDIWGERSAPSTYQKADDTPASAPPKSKPFFSVVSRQHSFDLLSKIDRHNSLVDL</sequence>
<dbReference type="AlphaFoldDB" id="A0A1Z5JHR8"/>
<evidence type="ECO:0000256" key="3">
    <source>
        <dbReference type="ARBA" id="ARBA00023315"/>
    </source>
</evidence>
<feature type="active site" description="Proton acceptor" evidence="4">
    <location>
        <position position="378"/>
    </location>
</feature>
<comment type="caution">
    <text evidence="8">The sequence shown here is derived from an EMBL/GenBank/DDBJ whole genome shotgun (WGS) entry which is preliminary data.</text>
</comment>
<dbReference type="PANTHER" id="PTHR22589">
    <property type="entry name" value="CARNITINE O-ACYLTRANSFERASE"/>
    <property type="match status" value="1"/>
</dbReference>
<organism evidence="8 9">
    <name type="scientific">Fistulifera solaris</name>
    <name type="common">Oleaginous diatom</name>
    <dbReference type="NCBI Taxonomy" id="1519565"/>
    <lineage>
        <taxon>Eukaryota</taxon>
        <taxon>Sar</taxon>
        <taxon>Stramenopiles</taxon>
        <taxon>Ochrophyta</taxon>
        <taxon>Bacillariophyta</taxon>
        <taxon>Bacillariophyceae</taxon>
        <taxon>Bacillariophycidae</taxon>
        <taxon>Naviculales</taxon>
        <taxon>Naviculaceae</taxon>
        <taxon>Fistulifera</taxon>
    </lineage>
</organism>
<dbReference type="GO" id="GO:0005739">
    <property type="term" value="C:mitochondrion"/>
    <property type="evidence" value="ECO:0007669"/>
    <property type="project" value="TreeGrafter"/>
</dbReference>
<feature type="region of interest" description="Disordered" evidence="6">
    <location>
        <begin position="1"/>
        <end position="21"/>
    </location>
</feature>
<keyword evidence="9" id="KW-1185">Reference proteome</keyword>
<evidence type="ECO:0000313" key="9">
    <source>
        <dbReference type="Proteomes" id="UP000198406"/>
    </source>
</evidence>
<evidence type="ECO:0000259" key="7">
    <source>
        <dbReference type="Pfam" id="PF00755"/>
    </source>
</evidence>
<dbReference type="InterPro" id="IPR000542">
    <property type="entry name" value="Carn_acyl_trans"/>
</dbReference>
<gene>
    <name evidence="8" type="ORF">FisN_36Lh036</name>
</gene>
<reference evidence="8 9" key="1">
    <citation type="journal article" date="2015" name="Plant Cell">
        <title>Oil accumulation by the oleaginous diatom Fistulifera solaris as revealed by the genome and transcriptome.</title>
        <authorList>
            <person name="Tanaka T."/>
            <person name="Maeda Y."/>
            <person name="Veluchamy A."/>
            <person name="Tanaka M."/>
            <person name="Abida H."/>
            <person name="Marechal E."/>
            <person name="Bowler C."/>
            <person name="Muto M."/>
            <person name="Sunaga Y."/>
            <person name="Tanaka M."/>
            <person name="Yoshino T."/>
            <person name="Taniguchi T."/>
            <person name="Fukuda Y."/>
            <person name="Nemoto M."/>
            <person name="Matsumoto M."/>
            <person name="Wong P.S."/>
            <person name="Aburatani S."/>
            <person name="Fujibuchi W."/>
        </authorList>
    </citation>
    <scope>NUCLEOTIDE SEQUENCE [LARGE SCALE GENOMIC DNA]</scope>
    <source>
        <strain evidence="8 9">JPCC DA0580</strain>
    </source>
</reference>
<evidence type="ECO:0000313" key="8">
    <source>
        <dbReference type="EMBL" id="GAX13486.1"/>
    </source>
</evidence>
<comment type="similarity">
    <text evidence="1 5">Belongs to the carnitine/choline acetyltransferase family.</text>
</comment>
<dbReference type="InParanoid" id="A0A1Z5JHR8"/>
<evidence type="ECO:0000256" key="4">
    <source>
        <dbReference type="PIRSR" id="PIRSR600542-1"/>
    </source>
</evidence>
<evidence type="ECO:0000256" key="6">
    <source>
        <dbReference type="SAM" id="MobiDB-lite"/>
    </source>
</evidence>
<evidence type="ECO:0000256" key="1">
    <source>
        <dbReference type="ARBA" id="ARBA00005232"/>
    </source>
</evidence>
<dbReference type="InterPro" id="IPR023213">
    <property type="entry name" value="CAT-like_dom_sf"/>
</dbReference>
<dbReference type="OrthoDB" id="240216at2759"/>
<dbReference type="EC" id="2.3.1.7" evidence="8"/>
<dbReference type="InterPro" id="IPR039551">
    <property type="entry name" value="Cho/carn_acyl_trans"/>
</dbReference>
<feature type="region of interest" description="Disordered" evidence="6">
    <location>
        <begin position="726"/>
        <end position="746"/>
    </location>
</feature>
<dbReference type="FunFam" id="3.30.559.10:FF:000019">
    <property type="entry name" value="Carnitine acetyl transferase"/>
    <property type="match status" value="1"/>
</dbReference>
<evidence type="ECO:0000256" key="5">
    <source>
        <dbReference type="RuleBase" id="RU003801"/>
    </source>
</evidence>
<dbReference type="PROSITE" id="PS00439">
    <property type="entry name" value="ACYLTRANSF_C_1"/>
    <property type="match status" value="1"/>
</dbReference>
<dbReference type="GO" id="GO:0009437">
    <property type="term" value="P:carnitine metabolic process"/>
    <property type="evidence" value="ECO:0007669"/>
    <property type="project" value="TreeGrafter"/>
</dbReference>
<name>A0A1Z5JHR8_FISSO</name>
<dbReference type="InterPro" id="IPR042231">
    <property type="entry name" value="Cho/carn_acyl_trans_2"/>
</dbReference>
<dbReference type="Pfam" id="PF00755">
    <property type="entry name" value="Carn_acyltransf"/>
    <property type="match status" value="1"/>
</dbReference>
<dbReference type="EMBL" id="BDSP01000067">
    <property type="protein sequence ID" value="GAX13486.1"/>
    <property type="molecule type" value="Genomic_DNA"/>
</dbReference>
<feature type="domain" description="Choline/carnitine acyltransferase" evidence="7">
    <location>
        <begin position="61"/>
        <end position="667"/>
    </location>
</feature>
<protein>
    <submittedName>
        <fullName evidence="8">Carnitine O-acetyltransferase</fullName>
        <ecNumber evidence="8">2.3.1.7</ecNumber>
    </submittedName>
</protein>
<dbReference type="Proteomes" id="UP000198406">
    <property type="component" value="Unassembled WGS sequence"/>
</dbReference>
<keyword evidence="2 5" id="KW-0808">Transferase</keyword>